<keyword evidence="1" id="KW-0812">Transmembrane</keyword>
<evidence type="ECO:0008006" key="4">
    <source>
        <dbReference type="Google" id="ProtNLM"/>
    </source>
</evidence>
<name>A0A9X2DVL4_9BACI</name>
<comment type="caution">
    <text evidence="2">The sequence shown here is derived from an EMBL/GenBank/DDBJ whole genome shotgun (WGS) entry which is preliminary data.</text>
</comment>
<reference evidence="2" key="1">
    <citation type="submission" date="2022-05" db="EMBL/GenBank/DDBJ databases">
        <title>Comparative Genomics of Spacecraft Associated Microbes.</title>
        <authorList>
            <person name="Tran M.T."/>
            <person name="Wright A."/>
            <person name="Seuylemezian A."/>
            <person name="Eisen J."/>
            <person name="Coil D."/>
        </authorList>
    </citation>
    <scope>NUCLEOTIDE SEQUENCE</scope>
    <source>
        <strain evidence="2">214.1.1</strain>
    </source>
</reference>
<dbReference type="Proteomes" id="UP001139179">
    <property type="component" value="Unassembled WGS sequence"/>
</dbReference>
<accession>A0A9X2DVL4</accession>
<keyword evidence="1" id="KW-0472">Membrane</keyword>
<dbReference type="AlphaFoldDB" id="A0A9X2DVL4"/>
<evidence type="ECO:0000256" key="1">
    <source>
        <dbReference type="SAM" id="Phobius"/>
    </source>
</evidence>
<evidence type="ECO:0000313" key="3">
    <source>
        <dbReference type="Proteomes" id="UP001139179"/>
    </source>
</evidence>
<proteinExistence type="predicted"/>
<dbReference type="EMBL" id="JAMBOL010000035">
    <property type="protein sequence ID" value="MCM3716337.1"/>
    <property type="molecule type" value="Genomic_DNA"/>
</dbReference>
<feature type="transmembrane region" description="Helical" evidence="1">
    <location>
        <begin position="37"/>
        <end position="58"/>
    </location>
</feature>
<evidence type="ECO:0000313" key="2">
    <source>
        <dbReference type="EMBL" id="MCM3716337.1"/>
    </source>
</evidence>
<organism evidence="2 3">
    <name type="scientific">Halalkalibacter oceani</name>
    <dbReference type="NCBI Taxonomy" id="1653776"/>
    <lineage>
        <taxon>Bacteria</taxon>
        <taxon>Bacillati</taxon>
        <taxon>Bacillota</taxon>
        <taxon>Bacilli</taxon>
        <taxon>Bacillales</taxon>
        <taxon>Bacillaceae</taxon>
        <taxon>Halalkalibacter</taxon>
    </lineage>
</organism>
<protein>
    <recommendedName>
        <fullName evidence="4">Cytochrome c oxidase subunit 4</fullName>
    </recommendedName>
</protein>
<feature type="transmembrane region" description="Helical" evidence="1">
    <location>
        <begin position="6"/>
        <end position="25"/>
    </location>
</feature>
<gene>
    <name evidence="2" type="ORF">M3202_20025</name>
</gene>
<keyword evidence="1" id="KW-1133">Transmembrane helix</keyword>
<keyword evidence="3" id="KW-1185">Reference proteome</keyword>
<sequence>MMSMLSAGSLILGLVAWILPIINLNRYRDDNHENKRWVVLVIISLSACAISLCFQIFYHHHLVKIEEWSTLMDTAGAVAFVSSVLLIITILLNAATLLVYQKQDAK</sequence>
<feature type="transmembrane region" description="Helical" evidence="1">
    <location>
        <begin position="78"/>
        <end position="100"/>
    </location>
</feature>